<feature type="compositionally biased region" description="Basic and acidic residues" evidence="1">
    <location>
        <begin position="30"/>
        <end position="45"/>
    </location>
</feature>
<evidence type="ECO:0000313" key="3">
    <source>
        <dbReference type="Proteomes" id="UP000024635"/>
    </source>
</evidence>
<dbReference type="EMBL" id="JARK01001350">
    <property type="protein sequence ID" value="EYC24232.1"/>
    <property type="molecule type" value="Genomic_DNA"/>
</dbReference>
<dbReference type="AlphaFoldDB" id="A0A016VB26"/>
<accession>A0A016VB26</accession>
<feature type="compositionally biased region" description="Basic and acidic residues" evidence="1">
    <location>
        <begin position="55"/>
        <end position="74"/>
    </location>
</feature>
<dbReference type="OrthoDB" id="5873497at2759"/>
<organism evidence="2 3">
    <name type="scientific">Ancylostoma ceylanicum</name>
    <dbReference type="NCBI Taxonomy" id="53326"/>
    <lineage>
        <taxon>Eukaryota</taxon>
        <taxon>Metazoa</taxon>
        <taxon>Ecdysozoa</taxon>
        <taxon>Nematoda</taxon>
        <taxon>Chromadorea</taxon>
        <taxon>Rhabditida</taxon>
        <taxon>Rhabditina</taxon>
        <taxon>Rhabditomorpha</taxon>
        <taxon>Strongyloidea</taxon>
        <taxon>Ancylostomatidae</taxon>
        <taxon>Ancylostomatinae</taxon>
        <taxon>Ancylostoma</taxon>
    </lineage>
</organism>
<dbReference type="Proteomes" id="UP000024635">
    <property type="component" value="Unassembled WGS sequence"/>
</dbReference>
<evidence type="ECO:0008006" key="4">
    <source>
        <dbReference type="Google" id="ProtNLM"/>
    </source>
</evidence>
<evidence type="ECO:0000313" key="2">
    <source>
        <dbReference type="EMBL" id="EYC24232.1"/>
    </source>
</evidence>
<feature type="region of interest" description="Disordered" evidence="1">
    <location>
        <begin position="30"/>
        <end position="74"/>
    </location>
</feature>
<protein>
    <recommendedName>
        <fullName evidence="4">Receptor L-domain domain-containing protein</fullName>
    </recommendedName>
</protein>
<gene>
    <name evidence="2" type="primary">Acey_s0014.g2389</name>
    <name evidence="2" type="ORF">Y032_0014g2389</name>
</gene>
<evidence type="ECO:0000256" key="1">
    <source>
        <dbReference type="SAM" id="MobiDB-lite"/>
    </source>
</evidence>
<name>A0A016VB26_9BILA</name>
<reference evidence="3" key="1">
    <citation type="journal article" date="2015" name="Nat. Genet.">
        <title>The genome and transcriptome of the zoonotic hookworm Ancylostoma ceylanicum identify infection-specific gene families.</title>
        <authorList>
            <person name="Schwarz E.M."/>
            <person name="Hu Y."/>
            <person name="Antoshechkin I."/>
            <person name="Miller M.M."/>
            <person name="Sternberg P.W."/>
            <person name="Aroian R.V."/>
        </authorList>
    </citation>
    <scope>NUCLEOTIDE SEQUENCE</scope>
    <source>
        <strain evidence="3">HY135</strain>
    </source>
</reference>
<sequence>MSIVLVLAQDSKKATKKVLKGAGKEEVKMTTKKVDTNKGRTKEVKVATTWNPAAEPKKEDKEDPKKDDKADDKKGTSECVNLQKIEKTNIEEVLNKCKEETELGGELFNAAESGLTEEQIEQLFRSKTTIYMCVRIVGTSFTKLDLSSVRTIKASKCGLNKGESAPALVVEDNQKLTKFLLSPKLVVEYPEKSDLPMMRFRNNPLLETTAALKFVFGAKNSEILEEGECHLVHEVKTFDELKHCKKLTGNITLSKSIEQDPPARFRMHKINGCLRIDGTTITNIDFLVNTVMEEVTCTHAPRTRTSKWQVYKSTSFFEAPSTTMSSLCYLLALLFAVSQRSIASSRVPLAVEDDYPEIGFAEAYEPLPYAGLPAETTVLPAALGAPLMSAPAISPASFAAPAVAPAVAPAAVAPAVAPALAPAVAPALAQAVAPMPAFAQQFISSVVPYASFSQYYHPQTMIHNLVKDYSKETGHLSATSENMESEPILEIAAAPAPAMAVAPAAAAPVAHVAPAPAIAVAPAAAAPVAHVAPVPAVEIAPAAAAPVKPAPAVAVPPAPAMPVVTPEDAKAATAAITPIEHESAYPTLLRASVQRKLFAKKAAAQKKASKKTKKIKV</sequence>
<comment type="caution">
    <text evidence="2">The sequence shown here is derived from an EMBL/GenBank/DDBJ whole genome shotgun (WGS) entry which is preliminary data.</text>
</comment>
<proteinExistence type="predicted"/>
<keyword evidence="3" id="KW-1185">Reference proteome</keyword>